<protein>
    <submittedName>
        <fullName evidence="2">Uncharacterized protein</fullName>
    </submittedName>
</protein>
<evidence type="ECO:0000256" key="1">
    <source>
        <dbReference type="SAM" id="MobiDB-lite"/>
    </source>
</evidence>
<dbReference type="EMBL" id="ML977172">
    <property type="protein sequence ID" value="KAF1983836.1"/>
    <property type="molecule type" value="Genomic_DNA"/>
</dbReference>
<accession>A0A6G1GS78</accession>
<evidence type="ECO:0000313" key="2">
    <source>
        <dbReference type="EMBL" id="KAF1983836.1"/>
    </source>
</evidence>
<feature type="region of interest" description="Disordered" evidence="1">
    <location>
        <begin position="44"/>
        <end position="71"/>
    </location>
</feature>
<sequence>MGSLQGIGMFSSVASSPTNNDAPSWLDLTKLDFSSIQLKQTLSSIRPRPTNNRLHTSTSGSSDEYAELDASSTRTRYSFTASLRRLQRKLKQPRFEDVFGYIQNALPHIRQNDTLNARRHVARSRVRKPIVRPTSYLKRGSRRMSSWRTSTFGRPASTVSTAETL</sequence>
<organism evidence="2 3">
    <name type="scientific">Aulographum hederae CBS 113979</name>
    <dbReference type="NCBI Taxonomy" id="1176131"/>
    <lineage>
        <taxon>Eukaryota</taxon>
        <taxon>Fungi</taxon>
        <taxon>Dikarya</taxon>
        <taxon>Ascomycota</taxon>
        <taxon>Pezizomycotina</taxon>
        <taxon>Dothideomycetes</taxon>
        <taxon>Pleosporomycetidae</taxon>
        <taxon>Aulographales</taxon>
        <taxon>Aulographaceae</taxon>
    </lineage>
</organism>
<feature type="compositionally biased region" description="Polar residues" evidence="1">
    <location>
        <begin position="44"/>
        <end position="62"/>
    </location>
</feature>
<dbReference type="Proteomes" id="UP000800041">
    <property type="component" value="Unassembled WGS sequence"/>
</dbReference>
<reference evidence="2" key="1">
    <citation type="journal article" date="2020" name="Stud. Mycol.">
        <title>101 Dothideomycetes genomes: a test case for predicting lifestyles and emergence of pathogens.</title>
        <authorList>
            <person name="Haridas S."/>
            <person name="Albert R."/>
            <person name="Binder M."/>
            <person name="Bloem J."/>
            <person name="Labutti K."/>
            <person name="Salamov A."/>
            <person name="Andreopoulos B."/>
            <person name="Baker S."/>
            <person name="Barry K."/>
            <person name="Bills G."/>
            <person name="Bluhm B."/>
            <person name="Cannon C."/>
            <person name="Castanera R."/>
            <person name="Culley D."/>
            <person name="Daum C."/>
            <person name="Ezra D."/>
            <person name="Gonzalez J."/>
            <person name="Henrissat B."/>
            <person name="Kuo A."/>
            <person name="Liang C."/>
            <person name="Lipzen A."/>
            <person name="Lutzoni F."/>
            <person name="Magnuson J."/>
            <person name="Mondo S."/>
            <person name="Nolan M."/>
            <person name="Ohm R."/>
            <person name="Pangilinan J."/>
            <person name="Park H.-J."/>
            <person name="Ramirez L."/>
            <person name="Alfaro M."/>
            <person name="Sun H."/>
            <person name="Tritt A."/>
            <person name="Yoshinaga Y."/>
            <person name="Zwiers L.-H."/>
            <person name="Turgeon B."/>
            <person name="Goodwin S."/>
            <person name="Spatafora J."/>
            <person name="Crous P."/>
            <person name="Grigoriev I."/>
        </authorList>
    </citation>
    <scope>NUCLEOTIDE SEQUENCE</scope>
    <source>
        <strain evidence="2">CBS 113979</strain>
    </source>
</reference>
<proteinExistence type="predicted"/>
<dbReference type="AlphaFoldDB" id="A0A6G1GS78"/>
<name>A0A6G1GS78_9PEZI</name>
<gene>
    <name evidence="2" type="ORF">K402DRAFT_423430</name>
</gene>
<keyword evidence="3" id="KW-1185">Reference proteome</keyword>
<evidence type="ECO:0000313" key="3">
    <source>
        <dbReference type="Proteomes" id="UP000800041"/>
    </source>
</evidence>